<sequence>MEYFLVKPICSPPPLSAFTDIARTRPTEKEMERRRNELKIIVTTGLGSDVDRYASQSPTLVKQILKLKRKKWQIGWGSAGTGTFSRAPYEQQKGIIVIDSNFNNGDSQNIAYVTSTLAHEVGHSYFHKEPDLSSFDKCMESLMVGGGSEADAIVNQIVVRNEILKEACIDIFEEGREYDFMKNEFVQFYGEGIRTGDMKTAKMKIAKIYSEQYTSTSNPPQKYKDSYGDYCKKNAKK</sequence>
<dbReference type="SUPFAM" id="SSF55486">
    <property type="entry name" value="Metalloproteases ('zincins'), catalytic domain"/>
    <property type="match status" value="1"/>
</dbReference>
<dbReference type="EMBL" id="CAMXCS010000004">
    <property type="protein sequence ID" value="CAI3951652.1"/>
    <property type="molecule type" value="Genomic_DNA"/>
</dbReference>
<comment type="caution">
    <text evidence="1">The sequence shown here is derived from an EMBL/GenBank/DDBJ whole genome shotgun (WGS) entry which is preliminary data.</text>
</comment>
<reference evidence="1" key="1">
    <citation type="submission" date="2022-10" db="EMBL/GenBank/DDBJ databases">
        <authorList>
            <person name="Botero Cardona J."/>
        </authorList>
    </citation>
    <scope>NUCLEOTIDE SEQUENCE</scope>
    <source>
        <strain evidence="1">LMG 31819</strain>
        <strain evidence="2">R-53529</strain>
    </source>
</reference>
<evidence type="ECO:0000313" key="2">
    <source>
        <dbReference type="EMBL" id="CAI3951652.1"/>
    </source>
</evidence>
<dbReference type="EMBL" id="CAMXCM010000006">
    <property type="protein sequence ID" value="CAI3951367.1"/>
    <property type="molecule type" value="Genomic_DNA"/>
</dbReference>
<proteinExistence type="predicted"/>
<dbReference type="Proteomes" id="UP001154255">
    <property type="component" value="Unassembled WGS sequence"/>
</dbReference>
<accession>A0A9W4TQ19</accession>
<evidence type="ECO:0000313" key="1">
    <source>
        <dbReference type="EMBL" id="CAI3951367.1"/>
    </source>
</evidence>
<evidence type="ECO:0000313" key="4">
    <source>
        <dbReference type="Proteomes" id="UP001154259"/>
    </source>
</evidence>
<dbReference type="RefSeq" id="WP_271790172.1">
    <property type="nucleotide sequence ID" value="NZ_CAMXCJ010000005.1"/>
</dbReference>
<gene>
    <name evidence="2" type="ORF">R53529_LOCUS1741</name>
    <name evidence="1" type="ORF">R53530_LOCUS1845</name>
</gene>
<name>A0A9W4TQ19_9PROT</name>
<organism evidence="1 3">
    <name type="scientific">Commensalibacter communis</name>
    <dbReference type="NCBI Taxonomy" id="2972786"/>
    <lineage>
        <taxon>Bacteria</taxon>
        <taxon>Pseudomonadati</taxon>
        <taxon>Pseudomonadota</taxon>
        <taxon>Alphaproteobacteria</taxon>
        <taxon>Acetobacterales</taxon>
        <taxon>Acetobacteraceae</taxon>
    </lineage>
</organism>
<dbReference type="Proteomes" id="UP001154259">
    <property type="component" value="Unassembled WGS sequence"/>
</dbReference>
<evidence type="ECO:0000313" key="3">
    <source>
        <dbReference type="Proteomes" id="UP001154255"/>
    </source>
</evidence>
<keyword evidence="4" id="KW-1185">Reference proteome</keyword>
<protein>
    <submittedName>
        <fullName evidence="1 2">Implicated in type VI secretion and phage assembly (VgrG)</fullName>
    </submittedName>
</protein>
<dbReference type="AlphaFoldDB" id="A0A9W4TQ19"/>